<dbReference type="Pfam" id="PF20093">
    <property type="entry name" value="DUF6484"/>
    <property type="match status" value="1"/>
</dbReference>
<proteinExistence type="predicted"/>
<feature type="domain" description="DUF6484" evidence="1">
    <location>
        <begin position="25"/>
        <end position="86"/>
    </location>
</feature>
<protein>
    <recommendedName>
        <fullName evidence="1">DUF6484 domain-containing protein</fullName>
    </recommendedName>
</protein>
<dbReference type="AlphaFoldDB" id="A0A0H2LRF9"/>
<reference evidence="2 3" key="1">
    <citation type="submission" date="2015-03" db="EMBL/GenBank/DDBJ databases">
        <title>Genome sequence of Variovorax paradoxus TBEA6.</title>
        <authorList>
            <person name="Poehlein A."/>
            <person name="Schuldes J."/>
            <person name="Wuebbeler J.H."/>
            <person name="Hiessl S."/>
            <person name="Steinbuechel A."/>
            <person name="Daniel R."/>
        </authorList>
    </citation>
    <scope>NUCLEOTIDE SEQUENCE [LARGE SCALE GENOMIC DNA]</scope>
    <source>
        <strain evidence="2 3">TBEA6</strain>
    </source>
</reference>
<evidence type="ECO:0000259" key="1">
    <source>
        <dbReference type="Pfam" id="PF20093"/>
    </source>
</evidence>
<comment type="caution">
    <text evidence="2">The sequence shown here is derived from an EMBL/GenBank/DDBJ whole genome shotgun (WGS) entry which is preliminary data.</text>
</comment>
<dbReference type="Proteomes" id="UP000035170">
    <property type="component" value="Unassembled WGS sequence"/>
</dbReference>
<accession>A0A0H2LRF9</accession>
<evidence type="ECO:0000313" key="2">
    <source>
        <dbReference type="EMBL" id="KLN52276.1"/>
    </source>
</evidence>
<sequence>MSGRDLIDAQLEATAAIAAWNPVVTGELIAIADEGQTPLVVFAGQAGTAAVRARSVVDLHGAHIGRRVVLMFEEADPARPIVMGVLRGAQGWPLPEAPAQVEVDADGERMLVSARSELVLRCGKASITLTREGKVLIHGSYISSRSTGVNRVKGGSVQLN</sequence>
<gene>
    <name evidence="2" type="ORF">VPARA_65940</name>
</gene>
<dbReference type="EMBL" id="JZWI01000058">
    <property type="protein sequence ID" value="KLN52276.1"/>
    <property type="molecule type" value="Genomic_DNA"/>
</dbReference>
<name>A0A0H2LRF9_VARPD</name>
<organism evidence="2 3">
    <name type="scientific">Variovorax paradoxus</name>
    <dbReference type="NCBI Taxonomy" id="34073"/>
    <lineage>
        <taxon>Bacteria</taxon>
        <taxon>Pseudomonadati</taxon>
        <taxon>Pseudomonadota</taxon>
        <taxon>Betaproteobacteria</taxon>
        <taxon>Burkholderiales</taxon>
        <taxon>Comamonadaceae</taxon>
        <taxon>Variovorax</taxon>
    </lineage>
</organism>
<dbReference type="InterPro" id="IPR045506">
    <property type="entry name" value="DUF6484"/>
</dbReference>
<keyword evidence="3" id="KW-1185">Reference proteome</keyword>
<dbReference type="PATRIC" id="fig|34073.19.peg.6796"/>
<dbReference type="RefSeq" id="WP_047787592.1">
    <property type="nucleotide sequence ID" value="NZ_JZWI01000058.1"/>
</dbReference>
<evidence type="ECO:0000313" key="3">
    <source>
        <dbReference type="Proteomes" id="UP000035170"/>
    </source>
</evidence>